<reference evidence="2 3" key="1">
    <citation type="journal article" date="2020" name="Microorganisms">
        <title>Osmotic Adaptation and Compatible Solute Biosynthesis of Phototrophic Bacteria as Revealed from Genome Analyses.</title>
        <authorList>
            <person name="Imhoff J.F."/>
            <person name="Rahn T."/>
            <person name="Kunzel S."/>
            <person name="Keller A."/>
            <person name="Neulinger S.C."/>
        </authorList>
    </citation>
    <scope>NUCLEOTIDE SEQUENCE [LARGE SCALE GENOMIC DNA]</scope>
    <source>
        <strain evidence="2 3">DSM 6210</strain>
    </source>
</reference>
<organism evidence="2 3">
    <name type="scientific">Thiohalocapsa halophila</name>
    <dbReference type="NCBI Taxonomy" id="69359"/>
    <lineage>
        <taxon>Bacteria</taxon>
        <taxon>Pseudomonadati</taxon>
        <taxon>Pseudomonadota</taxon>
        <taxon>Gammaproteobacteria</taxon>
        <taxon>Chromatiales</taxon>
        <taxon>Chromatiaceae</taxon>
        <taxon>Thiohalocapsa</taxon>
    </lineage>
</organism>
<keyword evidence="1" id="KW-1133">Transmembrane helix</keyword>
<dbReference type="RefSeq" id="WP_200243551.1">
    <property type="nucleotide sequence ID" value="NZ_NRRV01000148.1"/>
</dbReference>
<dbReference type="EMBL" id="NRRV01000148">
    <property type="protein sequence ID" value="MBK1633934.1"/>
    <property type="molecule type" value="Genomic_DNA"/>
</dbReference>
<feature type="transmembrane region" description="Helical" evidence="1">
    <location>
        <begin position="47"/>
        <end position="69"/>
    </location>
</feature>
<keyword evidence="3" id="KW-1185">Reference proteome</keyword>
<evidence type="ECO:0000313" key="2">
    <source>
        <dbReference type="EMBL" id="MBK1633934.1"/>
    </source>
</evidence>
<dbReference type="Proteomes" id="UP000748752">
    <property type="component" value="Unassembled WGS sequence"/>
</dbReference>
<sequence>MTRHLLILGCKTMREGVVISALFFAAAVLLFLAAAHVVPALGPLQPIVLFLALVLIVLAPVVLISTFLISVLPGAKEKFEQCEH</sequence>
<feature type="transmembrane region" description="Helical" evidence="1">
    <location>
        <begin position="21"/>
        <end position="41"/>
    </location>
</feature>
<evidence type="ECO:0000313" key="3">
    <source>
        <dbReference type="Proteomes" id="UP000748752"/>
    </source>
</evidence>
<keyword evidence="1" id="KW-0812">Transmembrane</keyword>
<accession>A0ABS1CPS0</accession>
<comment type="caution">
    <text evidence="2">The sequence shown here is derived from an EMBL/GenBank/DDBJ whole genome shotgun (WGS) entry which is preliminary data.</text>
</comment>
<keyword evidence="1" id="KW-0472">Membrane</keyword>
<gene>
    <name evidence="2" type="ORF">CKO31_25045</name>
</gene>
<evidence type="ECO:0000256" key="1">
    <source>
        <dbReference type="SAM" id="Phobius"/>
    </source>
</evidence>
<name>A0ABS1CPS0_9GAMM</name>
<protein>
    <submittedName>
        <fullName evidence="2">Uncharacterized protein</fullName>
    </submittedName>
</protein>
<proteinExistence type="predicted"/>